<dbReference type="AlphaFoldDB" id="A0AAV0AUB0"/>
<dbReference type="Proteomes" id="UP001153365">
    <property type="component" value="Unassembled WGS sequence"/>
</dbReference>
<protein>
    <submittedName>
        <fullName evidence="2">Expressed protein</fullName>
    </submittedName>
</protein>
<accession>A0AAV0AUB0</accession>
<name>A0AAV0AUB0_PHAPC</name>
<organism evidence="2 3">
    <name type="scientific">Phakopsora pachyrhizi</name>
    <name type="common">Asian soybean rust disease fungus</name>
    <dbReference type="NCBI Taxonomy" id="170000"/>
    <lineage>
        <taxon>Eukaryota</taxon>
        <taxon>Fungi</taxon>
        <taxon>Dikarya</taxon>
        <taxon>Basidiomycota</taxon>
        <taxon>Pucciniomycotina</taxon>
        <taxon>Pucciniomycetes</taxon>
        <taxon>Pucciniales</taxon>
        <taxon>Phakopsoraceae</taxon>
        <taxon>Phakopsora</taxon>
    </lineage>
</organism>
<feature type="compositionally biased region" description="Polar residues" evidence="1">
    <location>
        <begin position="336"/>
        <end position="352"/>
    </location>
</feature>
<keyword evidence="3" id="KW-1185">Reference proteome</keyword>
<sequence length="485" mass="56264">MRSLFPRFLNIWAYARSQDSPDKLEIVERWLNDLLNETKVLEENKQILMERSSNLNADEKERLKLKKFFDKCENIGLQTNFNKEQILRHRKTLLDFQNSESSNLEENIRQNKAKLKIWEYILSFFDELTEEIGFKPQSNIHELDSFFIYRHYAYKDLVSTMKILLKLNNPTQKSNKETTKSKLIQIISSVKKENEIANSVLLILENEAPQPSHVLEDDFLEESAVKFAKKILSEYQDEGKLSEFINLLKNTGENPFRLRTIRKAEFNPKASKSSIFNSNKVVANVENSTGKTKNVLETLSSPNLKLPEQMLSECTGQKMIEHKVSKKNYIQDFSEKSSQNSMNKGASSNIDSQEGDAKLDRIQALKLNDKDAVLKLENSGTKKGFYHGESSNINLYKPEPNQVNHISKNILDQESLGSISFQKSNQNLEKTKSERLNNDPLPINHIYRTESDRFYSGYNSKLKSNEKKARVIDYYQKIKISNFKM</sequence>
<evidence type="ECO:0000313" key="2">
    <source>
        <dbReference type="EMBL" id="CAH7671286.1"/>
    </source>
</evidence>
<feature type="non-terminal residue" evidence="2">
    <location>
        <position position="1"/>
    </location>
</feature>
<feature type="region of interest" description="Disordered" evidence="1">
    <location>
        <begin position="334"/>
        <end position="355"/>
    </location>
</feature>
<reference evidence="2" key="1">
    <citation type="submission" date="2022-06" db="EMBL/GenBank/DDBJ databases">
        <authorList>
            <consortium name="SYNGENTA / RWTH Aachen University"/>
        </authorList>
    </citation>
    <scope>NUCLEOTIDE SEQUENCE</scope>
</reference>
<evidence type="ECO:0000256" key="1">
    <source>
        <dbReference type="SAM" id="MobiDB-lite"/>
    </source>
</evidence>
<proteinExistence type="predicted"/>
<evidence type="ECO:0000313" key="3">
    <source>
        <dbReference type="Proteomes" id="UP001153365"/>
    </source>
</evidence>
<comment type="caution">
    <text evidence="2">The sequence shown here is derived from an EMBL/GenBank/DDBJ whole genome shotgun (WGS) entry which is preliminary data.</text>
</comment>
<feature type="non-terminal residue" evidence="2">
    <location>
        <position position="485"/>
    </location>
</feature>
<dbReference type="EMBL" id="CALTRL010001167">
    <property type="protein sequence ID" value="CAH7671286.1"/>
    <property type="molecule type" value="Genomic_DNA"/>
</dbReference>
<gene>
    <name evidence="2" type="ORF">PPACK8108_LOCUS6055</name>
</gene>